<proteinExistence type="predicted"/>
<sequence>MDKSSRKALKEQYQNRKIVGGVYCIKCKDRDEVWFRATEDMQGAKNRFHFFVSTDSCPEPSMMDAWKETGAAGFSFEVIEELERNETQSDREFSDDVNTLLELWLEKNQKPDP</sequence>
<dbReference type="CDD" id="cd10451">
    <property type="entry name" value="GIY-YIG_LuxR_like"/>
    <property type="match status" value="1"/>
</dbReference>
<dbReference type="InterPro" id="IPR035901">
    <property type="entry name" value="GIY-YIG_endonuc_sf"/>
</dbReference>
<dbReference type="EMBL" id="JPME01000002">
    <property type="protein sequence ID" value="KEZ91784.1"/>
    <property type="molecule type" value="Genomic_DNA"/>
</dbReference>
<reference evidence="1 2" key="1">
    <citation type="submission" date="2014-07" db="EMBL/GenBank/DDBJ databases">
        <title>Draft genome of Clostridium celerecrescens 152B isolated from sediments associated with methane hydrate from Krishna Godavari basin.</title>
        <authorList>
            <person name="Honkalas V.S."/>
            <person name="Dabir A.P."/>
            <person name="Arora P."/>
            <person name="Dhakephalkar P.K."/>
        </authorList>
    </citation>
    <scope>NUCLEOTIDE SEQUENCE [LARGE SCALE GENOMIC DNA]</scope>
    <source>
        <strain evidence="1 2">152B</strain>
    </source>
</reference>
<dbReference type="Gene3D" id="3.40.1440.10">
    <property type="entry name" value="GIY-YIG endonuclease"/>
    <property type="match status" value="1"/>
</dbReference>
<dbReference type="AlphaFoldDB" id="A0A084JS50"/>
<keyword evidence="2" id="KW-1185">Reference proteome</keyword>
<dbReference type="STRING" id="29354.IO98_00985"/>
<organism evidence="1 2">
    <name type="scientific">Lacrimispora celerecrescens</name>
    <dbReference type="NCBI Taxonomy" id="29354"/>
    <lineage>
        <taxon>Bacteria</taxon>
        <taxon>Bacillati</taxon>
        <taxon>Bacillota</taxon>
        <taxon>Clostridia</taxon>
        <taxon>Lachnospirales</taxon>
        <taxon>Lachnospiraceae</taxon>
        <taxon>Lacrimispora</taxon>
    </lineage>
</organism>
<dbReference type="RefSeq" id="WP_038277169.1">
    <property type="nucleotide sequence ID" value="NZ_JPME01000002.1"/>
</dbReference>
<protein>
    <recommendedName>
        <fullName evidence="3">GIY-YIG domain-containing protein</fullName>
    </recommendedName>
</protein>
<accession>A0A084JS50</accession>
<evidence type="ECO:0008006" key="3">
    <source>
        <dbReference type="Google" id="ProtNLM"/>
    </source>
</evidence>
<gene>
    <name evidence="1" type="ORF">IO98_00985</name>
</gene>
<dbReference type="OrthoDB" id="9789954at2"/>
<evidence type="ECO:0000313" key="2">
    <source>
        <dbReference type="Proteomes" id="UP000028525"/>
    </source>
</evidence>
<name>A0A084JS50_9FIRM</name>
<dbReference type="Proteomes" id="UP000028525">
    <property type="component" value="Unassembled WGS sequence"/>
</dbReference>
<comment type="caution">
    <text evidence="1">The sequence shown here is derived from an EMBL/GenBank/DDBJ whole genome shotgun (WGS) entry which is preliminary data.</text>
</comment>
<evidence type="ECO:0000313" key="1">
    <source>
        <dbReference type="EMBL" id="KEZ91784.1"/>
    </source>
</evidence>